<dbReference type="Pfam" id="PF00102">
    <property type="entry name" value="Y_phosphatase"/>
    <property type="match status" value="1"/>
</dbReference>
<dbReference type="SUPFAM" id="SSF52799">
    <property type="entry name" value="(Phosphotyrosine protein) phosphatases II"/>
    <property type="match status" value="1"/>
</dbReference>
<evidence type="ECO:0000259" key="4">
    <source>
        <dbReference type="PROSITE" id="PS50056"/>
    </source>
</evidence>
<evidence type="ECO:0000313" key="5">
    <source>
        <dbReference type="EMBL" id="CDZ98348.1"/>
    </source>
</evidence>
<dbReference type="InterPro" id="IPR029021">
    <property type="entry name" value="Prot-tyrosine_phosphatase-like"/>
</dbReference>
<dbReference type="PANTHER" id="PTHR19134">
    <property type="entry name" value="RECEPTOR-TYPE TYROSINE-PROTEIN PHOSPHATASE"/>
    <property type="match status" value="1"/>
</dbReference>
<feature type="domain" description="Tyrosine specific protein phosphatases" evidence="4">
    <location>
        <begin position="229"/>
        <end position="324"/>
    </location>
</feature>
<comment type="similarity">
    <text evidence="1">Belongs to the protein-tyrosine phosphatase family. Non-receptor class subfamily.</text>
</comment>
<name>A0A0F7SL12_PHARH</name>
<dbReference type="SMART" id="SM00194">
    <property type="entry name" value="PTPc"/>
    <property type="match status" value="1"/>
</dbReference>
<dbReference type="SMART" id="SM00404">
    <property type="entry name" value="PTPc_motif"/>
    <property type="match status" value="1"/>
</dbReference>
<dbReference type="InterPro" id="IPR050348">
    <property type="entry name" value="Protein-Tyr_Phosphatase"/>
</dbReference>
<dbReference type="PROSITE" id="PS00383">
    <property type="entry name" value="TYR_PHOSPHATASE_1"/>
    <property type="match status" value="1"/>
</dbReference>
<feature type="region of interest" description="Disordered" evidence="2">
    <location>
        <begin position="14"/>
        <end position="58"/>
    </location>
</feature>
<sequence length="340" mass="37729">MSSLKNIPQAIGIPFTKTYSSTPPTSTQVHQELHARERRRRSSLNDRASSNSQPSAYSANIARLRVNQKKNRYSDILPYDRTRVLVDGNENEEGYLNANWVKEVDGERSWVAASAPLPNTVASFYTFLLTSNTQTIVQLTGLVESGVLKADPYVPSDSSPVSFPDATLPGSIIEVRRVNVEKYHAETDCYITELEIQGRGSVKLVKHLFFGGWPDRGVPTGEDSTMRLIDFIKLANSLNSTSRDPLGPPILVHCSAGVGRTGAYISIASLLRLYATFNPSRYPSPPESELGPLPDLVKDDPVARTIDYCRDQRTTMVQTAEQVDLVCRASDLILKDRLWN</sequence>
<dbReference type="PROSITE" id="PS50056">
    <property type="entry name" value="TYR_PHOSPHATASE_2"/>
    <property type="match status" value="1"/>
</dbReference>
<reference evidence="5" key="1">
    <citation type="submission" date="2014-08" db="EMBL/GenBank/DDBJ databases">
        <authorList>
            <person name="Sharma Rahul"/>
            <person name="Thines Marco"/>
        </authorList>
    </citation>
    <scope>NUCLEOTIDE SEQUENCE</scope>
</reference>
<feature type="compositionally biased region" description="Low complexity" evidence="2">
    <location>
        <begin position="14"/>
        <end position="27"/>
    </location>
</feature>
<dbReference type="EMBL" id="LN483345">
    <property type="protein sequence ID" value="CDZ98348.1"/>
    <property type="molecule type" value="Genomic_DNA"/>
</dbReference>
<dbReference type="InterPro" id="IPR003595">
    <property type="entry name" value="Tyr_Pase_cat"/>
</dbReference>
<organism evidence="5">
    <name type="scientific">Phaffia rhodozyma</name>
    <name type="common">Yeast</name>
    <name type="synonym">Xanthophyllomyces dendrorhous</name>
    <dbReference type="NCBI Taxonomy" id="264483"/>
    <lineage>
        <taxon>Eukaryota</taxon>
        <taxon>Fungi</taxon>
        <taxon>Dikarya</taxon>
        <taxon>Basidiomycota</taxon>
        <taxon>Agaricomycotina</taxon>
        <taxon>Tremellomycetes</taxon>
        <taxon>Cystofilobasidiales</taxon>
        <taxon>Mrakiaceae</taxon>
        <taxon>Phaffia</taxon>
    </lineage>
</organism>
<accession>A0A0F7SL12</accession>
<proteinExistence type="inferred from homology"/>
<dbReference type="AlphaFoldDB" id="A0A0F7SL12"/>
<dbReference type="InterPro" id="IPR000242">
    <property type="entry name" value="PTP_cat"/>
</dbReference>
<dbReference type="PRINTS" id="PR00700">
    <property type="entry name" value="PRTYPHPHTASE"/>
</dbReference>
<dbReference type="GO" id="GO:0004725">
    <property type="term" value="F:protein tyrosine phosphatase activity"/>
    <property type="evidence" value="ECO:0007669"/>
    <property type="project" value="InterPro"/>
</dbReference>
<evidence type="ECO:0000256" key="2">
    <source>
        <dbReference type="SAM" id="MobiDB-lite"/>
    </source>
</evidence>
<dbReference type="PROSITE" id="PS50055">
    <property type="entry name" value="TYR_PHOSPHATASE_PTP"/>
    <property type="match status" value="1"/>
</dbReference>
<dbReference type="Gene3D" id="3.90.190.10">
    <property type="entry name" value="Protein tyrosine phosphatase superfamily"/>
    <property type="match status" value="1"/>
</dbReference>
<protein>
    <submittedName>
        <fullName evidence="5">Protein tyrosine phosphatase, contains fn3 domain</fullName>
    </submittedName>
</protein>
<dbReference type="InterPro" id="IPR000387">
    <property type="entry name" value="Tyr_Pase_dom"/>
</dbReference>
<evidence type="ECO:0000259" key="3">
    <source>
        <dbReference type="PROSITE" id="PS50055"/>
    </source>
</evidence>
<dbReference type="InterPro" id="IPR016130">
    <property type="entry name" value="Tyr_Pase_AS"/>
</dbReference>
<feature type="domain" description="Tyrosine-protein phosphatase" evidence="3">
    <location>
        <begin position="62"/>
        <end position="329"/>
    </location>
</feature>
<dbReference type="PANTHER" id="PTHR19134:SF449">
    <property type="entry name" value="TYROSINE-PROTEIN PHOSPHATASE 1"/>
    <property type="match status" value="1"/>
</dbReference>
<evidence type="ECO:0000256" key="1">
    <source>
        <dbReference type="ARBA" id="ARBA00009649"/>
    </source>
</evidence>